<dbReference type="OrthoDB" id="3532550at2"/>
<proteinExistence type="predicted"/>
<evidence type="ECO:0000313" key="2">
    <source>
        <dbReference type="Proteomes" id="UP000176050"/>
    </source>
</evidence>
<dbReference type="RefSeq" id="WP_070237260.1">
    <property type="nucleotide sequence ID" value="NZ_CP017478.1"/>
</dbReference>
<evidence type="ECO:0000313" key="1">
    <source>
        <dbReference type="EMBL" id="AOW21096.1"/>
    </source>
</evidence>
<dbReference type="EMBL" id="CP017478">
    <property type="protein sequence ID" value="AOW21096.1"/>
    <property type="molecule type" value="Genomic_DNA"/>
</dbReference>
<name>A0A1D8P952_9FLAO</name>
<protein>
    <submittedName>
        <fullName evidence="1">Uncharacterized protein</fullName>
    </submittedName>
</protein>
<accession>A0A1D8P952</accession>
<dbReference type="KEGG" id="lul:LPB138_10585"/>
<gene>
    <name evidence="1" type="ORF">LPB138_10585</name>
</gene>
<reference evidence="1 2" key="1">
    <citation type="submission" date="2016-10" db="EMBL/GenBank/DDBJ databases">
        <title>Lutibacter sp. LPB0138, isolated from marine gastropod.</title>
        <authorList>
            <person name="Kim E."/>
            <person name="Yi H."/>
        </authorList>
    </citation>
    <scope>NUCLEOTIDE SEQUENCE [LARGE SCALE GENOMIC DNA]</scope>
    <source>
        <strain evidence="1 2">LPB0138</strain>
    </source>
</reference>
<dbReference type="AlphaFoldDB" id="A0A1D8P952"/>
<dbReference type="STRING" id="1850246.LPB138_10585"/>
<dbReference type="Proteomes" id="UP000176050">
    <property type="component" value="Chromosome"/>
</dbReference>
<sequence length="122" mass="14718">MEYELQPLRIIAGWKVDWNTFYEVDPTSETMHYFEGSSLLQLSNYNLYRSIDLEWRPEKDVNGEFILRVINISTSINPKTKKEVYDFDWEDLYLEFSSKSRKEIIEKIELLMLQLPPFIQKK</sequence>
<organism evidence="1 2">
    <name type="scientific">Urechidicola croceus</name>
    <dbReference type="NCBI Taxonomy" id="1850246"/>
    <lineage>
        <taxon>Bacteria</taxon>
        <taxon>Pseudomonadati</taxon>
        <taxon>Bacteroidota</taxon>
        <taxon>Flavobacteriia</taxon>
        <taxon>Flavobacteriales</taxon>
        <taxon>Flavobacteriaceae</taxon>
        <taxon>Urechidicola</taxon>
    </lineage>
</organism>
<keyword evidence="2" id="KW-1185">Reference proteome</keyword>